<gene>
    <name evidence="2" type="ORF">PHYBOEH_011914</name>
</gene>
<feature type="region of interest" description="Disordered" evidence="1">
    <location>
        <begin position="70"/>
        <end position="117"/>
    </location>
</feature>
<reference evidence="2" key="1">
    <citation type="submission" date="2021-02" db="EMBL/GenBank/DDBJ databases">
        <authorList>
            <person name="Palmer J.M."/>
        </authorList>
    </citation>
    <scope>NUCLEOTIDE SEQUENCE</scope>
    <source>
        <strain evidence="2">SCRP23</strain>
    </source>
</reference>
<name>A0A8T1WWJ5_9STRA</name>
<organism evidence="2 3">
    <name type="scientific">Phytophthora boehmeriae</name>
    <dbReference type="NCBI Taxonomy" id="109152"/>
    <lineage>
        <taxon>Eukaryota</taxon>
        <taxon>Sar</taxon>
        <taxon>Stramenopiles</taxon>
        <taxon>Oomycota</taxon>
        <taxon>Peronosporomycetes</taxon>
        <taxon>Peronosporales</taxon>
        <taxon>Peronosporaceae</taxon>
        <taxon>Phytophthora</taxon>
    </lineage>
</organism>
<dbReference type="Proteomes" id="UP000693981">
    <property type="component" value="Unassembled WGS sequence"/>
</dbReference>
<sequence>MVKKKKLVKAKPRVKSATKKALSQKDNNHGDSTASLARDQCSPWTSGDQDEPTMDPINYRLEQVLALNALQLGEPRSSSPTTSPQEKATATPLTQTGPTIDHVQSPPRQPLATIDKKKMQLHRLRANIRREMREEKSSTTDTNYV</sequence>
<feature type="compositionally biased region" description="Polar residues" evidence="1">
    <location>
        <begin position="76"/>
        <end position="98"/>
    </location>
</feature>
<dbReference type="EMBL" id="JAGDFL010000094">
    <property type="protein sequence ID" value="KAG7397985.1"/>
    <property type="molecule type" value="Genomic_DNA"/>
</dbReference>
<protein>
    <submittedName>
        <fullName evidence="2">Uncharacterized protein</fullName>
    </submittedName>
</protein>
<dbReference type="AlphaFoldDB" id="A0A8T1WWJ5"/>
<evidence type="ECO:0000313" key="3">
    <source>
        <dbReference type="Proteomes" id="UP000693981"/>
    </source>
</evidence>
<dbReference type="OrthoDB" id="125613at2759"/>
<feature type="compositionally biased region" description="Basic residues" evidence="1">
    <location>
        <begin position="1"/>
        <end position="18"/>
    </location>
</feature>
<proteinExistence type="predicted"/>
<comment type="caution">
    <text evidence="2">The sequence shown here is derived from an EMBL/GenBank/DDBJ whole genome shotgun (WGS) entry which is preliminary data.</text>
</comment>
<feature type="region of interest" description="Disordered" evidence="1">
    <location>
        <begin position="1"/>
        <end position="57"/>
    </location>
</feature>
<evidence type="ECO:0000256" key="1">
    <source>
        <dbReference type="SAM" id="MobiDB-lite"/>
    </source>
</evidence>
<evidence type="ECO:0000313" key="2">
    <source>
        <dbReference type="EMBL" id="KAG7397985.1"/>
    </source>
</evidence>
<keyword evidence="3" id="KW-1185">Reference proteome</keyword>
<accession>A0A8T1WWJ5</accession>